<dbReference type="InterPro" id="IPR033593">
    <property type="entry name" value="N-RASSF"/>
</dbReference>
<accession>A0A336LZ73</accession>
<feature type="compositionally biased region" description="Polar residues" evidence="1">
    <location>
        <begin position="446"/>
        <end position="456"/>
    </location>
</feature>
<dbReference type="EMBL" id="UFQT01000224">
    <property type="protein sequence ID" value="SSX22029.1"/>
    <property type="molecule type" value="Genomic_DNA"/>
</dbReference>
<reference evidence="3" key="2">
    <citation type="submission" date="2018-07" db="EMBL/GenBank/DDBJ databases">
        <authorList>
            <person name="Quirk P.G."/>
            <person name="Krulwich T.A."/>
        </authorList>
    </citation>
    <scope>NUCLEOTIDE SEQUENCE</scope>
</reference>
<dbReference type="CDD" id="cd16123">
    <property type="entry name" value="RA_RASSF7_like"/>
    <property type="match status" value="1"/>
</dbReference>
<gene>
    <name evidence="3" type="primary">CSON005832</name>
</gene>
<dbReference type="PANTHER" id="PTHR15286:SF15">
    <property type="entry name" value="MERU, ISOFORM A"/>
    <property type="match status" value="1"/>
</dbReference>
<dbReference type="AlphaFoldDB" id="A0A336LZ73"/>
<name>A0A336LZ73_CULSO</name>
<dbReference type="VEuPathDB" id="VectorBase:CSON005832"/>
<evidence type="ECO:0000313" key="2">
    <source>
        <dbReference type="EMBL" id="SSX01649.1"/>
    </source>
</evidence>
<evidence type="ECO:0000256" key="1">
    <source>
        <dbReference type="SAM" id="MobiDB-lite"/>
    </source>
</evidence>
<reference evidence="2" key="1">
    <citation type="submission" date="2018-04" db="EMBL/GenBank/DDBJ databases">
        <authorList>
            <person name="Go L.Y."/>
            <person name="Mitchell J.A."/>
        </authorList>
    </citation>
    <scope>NUCLEOTIDE SEQUENCE</scope>
    <source>
        <tissue evidence="2">Whole organism</tissue>
    </source>
</reference>
<dbReference type="SUPFAM" id="SSF54236">
    <property type="entry name" value="Ubiquitin-like"/>
    <property type="match status" value="1"/>
</dbReference>
<dbReference type="EMBL" id="UFQS01000224">
    <property type="protein sequence ID" value="SSX01649.1"/>
    <property type="molecule type" value="Genomic_DNA"/>
</dbReference>
<dbReference type="OMA" id="HNELCLS"/>
<dbReference type="PANTHER" id="PTHR15286">
    <property type="entry name" value="RAS-ASSOCIATING DOMAIN CONTAINING PROTEIN"/>
    <property type="match status" value="1"/>
</dbReference>
<feature type="region of interest" description="Disordered" evidence="1">
    <location>
        <begin position="421"/>
        <end position="460"/>
    </location>
</feature>
<organism evidence="3">
    <name type="scientific">Culicoides sonorensis</name>
    <name type="common">Biting midge</name>
    <dbReference type="NCBI Taxonomy" id="179676"/>
    <lineage>
        <taxon>Eukaryota</taxon>
        <taxon>Metazoa</taxon>
        <taxon>Ecdysozoa</taxon>
        <taxon>Arthropoda</taxon>
        <taxon>Hexapoda</taxon>
        <taxon>Insecta</taxon>
        <taxon>Pterygota</taxon>
        <taxon>Neoptera</taxon>
        <taxon>Endopterygota</taxon>
        <taxon>Diptera</taxon>
        <taxon>Nematocera</taxon>
        <taxon>Chironomoidea</taxon>
        <taxon>Ceratopogonidae</taxon>
        <taxon>Ceratopogoninae</taxon>
        <taxon>Culicoides</taxon>
        <taxon>Monoculicoides</taxon>
    </lineage>
</organism>
<dbReference type="InterPro" id="IPR029071">
    <property type="entry name" value="Ubiquitin-like_domsf"/>
</dbReference>
<evidence type="ECO:0000313" key="3">
    <source>
        <dbReference type="EMBL" id="SSX22029.1"/>
    </source>
</evidence>
<sequence length="671" mass="78355">MNHNQFTGHISVHVQPKMAPQNSTLIHEDATSRQDNDVASVSTVTSSSKAQSAKFMQDLVSNYSPILRPKSAGEHHVQRARQHYYVENVPILDMIVAGNVPSRPTQKKSISNENIKLIKNENSDEEDFLGPYSDYLNSSWYGDDDPHENEDEEQEIPIWIRDEPRFISGITSITTCNDVIAALINDEISNGQYTSIEGIRLSVNDYVITERWRDVESELEGDTQILPLWREWGRAQKEVRFKLKINKRKLQEMKTEKIEKKLDKKEKMTMVTKLMRRVLKQGDYIQKHLFVLKDKKDDLKPNRYNKNSYNKKLFYENYLARNSNGTLSTVVPSVCSSIERLYCKCCGNQNVLSNKKGQKLNITDNLRVRPCPEPKLLENVSLEPLDEKLRNGHTFEDNVRTDDELLLVIENKEYIDEKPDIKQVDNDSGNGSIGKSIEDKHETVESDNSSNFTDPITVTPKRKHKSLRDFNALRKHSLNNRKMFDGINVEFSELMDFPVFDEKQYRKSNKNRADKFDGIRFEIMLKMSEMKQLLIREEMLLTQIQMKCAKYRAENELYNSRMHVADLHVDEIQKNLEVCAQEIIENEHELFRTKLEVEQKANVLHELKTLLEMHDKEEEQLKAKIVSDQKLQEMDDANKNDFPHRRRLSMEKLEFIDDIYEFCDNNKSIII</sequence>
<dbReference type="Gene3D" id="3.10.20.90">
    <property type="entry name" value="Phosphatidylinositol 3-kinase Catalytic Subunit, Chain A, domain 1"/>
    <property type="match status" value="1"/>
</dbReference>
<proteinExistence type="predicted"/>
<protein>
    <submittedName>
        <fullName evidence="3">CSON005832 protein</fullName>
    </submittedName>
</protein>